<dbReference type="SMART" id="SM00287">
    <property type="entry name" value="SH3b"/>
    <property type="match status" value="4"/>
</dbReference>
<sequence>MKEKSTFLKWTALFVLVFTLSLPLTAKESFAGTMYTVSVSKGYLALRTAKAYDDKNEIGELYTGDTVEVTDTSDSTYWYVYSAKLNKSGYVNRNYLVGGGSSTGGSNYTVSVSKGYLALRTAKAYDDKNEIGELYSGDTVQVQDTSDSTYWYVYSPKLNKSGYVNRNYLVGGGTANTGGASYTVSVSKGYLALRTAKAYDDKNEIGELYSGDTVQVQDSSDSTYWYVYSPKLNKSGYVNRNYLVGAGSSTPSVVTKTVSVSKGYLALRTAKAYDDSNEIGELYSGDTVQVQDTSDSTYWYVYAPKLNKSGYVNKNYLY</sequence>
<feature type="domain" description="SH3b" evidence="1">
    <location>
        <begin position="179"/>
        <end position="247"/>
    </location>
</feature>
<keyword evidence="3" id="KW-1185">Reference proteome</keyword>
<name>A0ABV1AT30_9FIRM</name>
<dbReference type="PROSITE" id="PS51781">
    <property type="entry name" value="SH3B"/>
    <property type="match status" value="4"/>
</dbReference>
<evidence type="ECO:0000259" key="1">
    <source>
        <dbReference type="PROSITE" id="PS51781"/>
    </source>
</evidence>
<comment type="caution">
    <text evidence="2">The sequence shown here is derived from an EMBL/GenBank/DDBJ whole genome shotgun (WGS) entry which is preliminary data.</text>
</comment>
<feature type="domain" description="SH3b" evidence="1">
    <location>
        <begin position="253"/>
        <end position="318"/>
    </location>
</feature>
<dbReference type="EMBL" id="JBBMEI010000128">
    <property type="protein sequence ID" value="MEQ2360327.1"/>
    <property type="molecule type" value="Genomic_DNA"/>
</dbReference>
<reference evidence="2 3" key="1">
    <citation type="submission" date="2024-03" db="EMBL/GenBank/DDBJ databases">
        <title>Human intestinal bacterial collection.</title>
        <authorList>
            <person name="Pauvert C."/>
            <person name="Hitch T.C.A."/>
            <person name="Clavel T."/>
        </authorList>
    </citation>
    <scope>NUCLEOTIDE SEQUENCE [LARGE SCALE GENOMIC DNA]</scope>
    <source>
        <strain evidence="2 3">CLA-AA-H95</strain>
    </source>
</reference>
<accession>A0ABV1AT30</accession>
<dbReference type="InterPro" id="IPR003646">
    <property type="entry name" value="SH3-like_bac-type"/>
</dbReference>
<dbReference type="Gene3D" id="2.30.30.40">
    <property type="entry name" value="SH3 Domains"/>
    <property type="match status" value="2"/>
</dbReference>
<evidence type="ECO:0000313" key="3">
    <source>
        <dbReference type="Proteomes" id="UP001446032"/>
    </source>
</evidence>
<protein>
    <recommendedName>
        <fullName evidence="1">SH3b domain-containing protein</fullName>
    </recommendedName>
</protein>
<dbReference type="RefSeq" id="WP_227222195.1">
    <property type="nucleotide sequence ID" value="NZ_JBBMEI010000128.1"/>
</dbReference>
<evidence type="ECO:0000313" key="2">
    <source>
        <dbReference type="EMBL" id="MEQ2360327.1"/>
    </source>
</evidence>
<proteinExistence type="predicted"/>
<feature type="domain" description="SH3b" evidence="1">
    <location>
        <begin position="32"/>
        <end position="100"/>
    </location>
</feature>
<organism evidence="2 3">
    <name type="scientific">Blautia intestinihominis</name>
    <dbReference type="NCBI Taxonomy" id="3133152"/>
    <lineage>
        <taxon>Bacteria</taxon>
        <taxon>Bacillati</taxon>
        <taxon>Bacillota</taxon>
        <taxon>Clostridia</taxon>
        <taxon>Lachnospirales</taxon>
        <taxon>Lachnospiraceae</taxon>
        <taxon>Blautia</taxon>
    </lineage>
</organism>
<feature type="domain" description="SH3b" evidence="1">
    <location>
        <begin position="105"/>
        <end position="173"/>
    </location>
</feature>
<gene>
    <name evidence="2" type="ORF">WMO75_18790</name>
</gene>
<dbReference type="Proteomes" id="UP001446032">
    <property type="component" value="Unassembled WGS sequence"/>
</dbReference>